<sequence length="306" mass="33146">MVAALSAGAVTATVVITLAATAPAAPRHVASGAGPVAVTARPDASAAGTKRTPARGAGRPVRIMPLGDSITAGIGTATYDSYRRDLYDRLVAAGVDVDFVGSQHAGTGADNDHEGHSGWTIARIAGNVDGWLRRYRPDVVLLHLGTNDMRSDQRARGAQDRFAVLIRRIRHQVPGAQIMVAKLIGSSKEANQRRIDTFNDALTDIVRAAGARVHLVDQSSVHGLSMRDTLHPNDYGAAQMAWNWYRALEPVLNHGIGRWPAGVDPYQARRAYLCELTATKPRDGYVPVVECDWWHRSRSDRPWVRG</sequence>
<protein>
    <recommendedName>
        <fullName evidence="3">SGNH hydrolase-type esterase domain-containing protein</fullName>
    </recommendedName>
</protein>
<dbReference type="EMBL" id="BMMX01000025">
    <property type="protein sequence ID" value="GGL06546.1"/>
    <property type="molecule type" value="Genomic_DNA"/>
</dbReference>
<feature type="domain" description="SGNH hydrolase-type esterase" evidence="3">
    <location>
        <begin position="66"/>
        <end position="238"/>
    </location>
</feature>
<dbReference type="Gene3D" id="3.40.50.1110">
    <property type="entry name" value="SGNH hydrolase"/>
    <property type="match status" value="1"/>
</dbReference>
<feature type="region of interest" description="Disordered" evidence="1">
    <location>
        <begin position="40"/>
        <end position="59"/>
    </location>
</feature>
<dbReference type="SUPFAM" id="SSF52266">
    <property type="entry name" value="SGNH hydrolase"/>
    <property type="match status" value="1"/>
</dbReference>
<reference evidence="4" key="2">
    <citation type="submission" date="2020-09" db="EMBL/GenBank/DDBJ databases">
        <authorList>
            <person name="Sun Q."/>
            <person name="Zhou Y."/>
        </authorList>
    </citation>
    <scope>NUCLEOTIDE SEQUENCE</scope>
    <source>
        <strain evidence="4">CGMCC 4.7299</strain>
    </source>
</reference>
<keyword evidence="5" id="KW-1185">Reference proteome</keyword>
<dbReference type="AlphaFoldDB" id="A0A8J3C2N5"/>
<dbReference type="PANTHER" id="PTHR30383">
    <property type="entry name" value="THIOESTERASE 1/PROTEASE 1/LYSOPHOSPHOLIPASE L1"/>
    <property type="match status" value="1"/>
</dbReference>
<proteinExistence type="predicted"/>
<dbReference type="InterPro" id="IPR036514">
    <property type="entry name" value="SGNH_hydro_sf"/>
</dbReference>
<evidence type="ECO:0000256" key="2">
    <source>
        <dbReference type="SAM" id="SignalP"/>
    </source>
</evidence>
<dbReference type="CDD" id="cd01833">
    <property type="entry name" value="XynB_like"/>
    <property type="match status" value="1"/>
</dbReference>
<evidence type="ECO:0000259" key="3">
    <source>
        <dbReference type="Pfam" id="PF13472"/>
    </source>
</evidence>
<keyword evidence="2" id="KW-0732">Signal</keyword>
<comment type="caution">
    <text evidence="4">The sequence shown here is derived from an EMBL/GenBank/DDBJ whole genome shotgun (WGS) entry which is preliminary data.</text>
</comment>
<organism evidence="4 5">
    <name type="scientific">Mangrovihabitans endophyticus</name>
    <dbReference type="NCBI Taxonomy" id="1751298"/>
    <lineage>
        <taxon>Bacteria</taxon>
        <taxon>Bacillati</taxon>
        <taxon>Actinomycetota</taxon>
        <taxon>Actinomycetes</taxon>
        <taxon>Micromonosporales</taxon>
        <taxon>Micromonosporaceae</taxon>
        <taxon>Mangrovihabitans</taxon>
    </lineage>
</organism>
<dbReference type="InterPro" id="IPR013830">
    <property type="entry name" value="SGNH_hydro"/>
</dbReference>
<feature type="chain" id="PRO_5035262455" description="SGNH hydrolase-type esterase domain-containing protein" evidence="2">
    <location>
        <begin position="25"/>
        <end position="306"/>
    </location>
</feature>
<dbReference type="InterPro" id="IPR051532">
    <property type="entry name" value="Ester_Hydrolysis_Enzymes"/>
</dbReference>
<gene>
    <name evidence="4" type="ORF">GCM10012284_46020</name>
</gene>
<accession>A0A8J3C2N5</accession>
<dbReference type="Pfam" id="PF13472">
    <property type="entry name" value="Lipase_GDSL_2"/>
    <property type="match status" value="1"/>
</dbReference>
<evidence type="ECO:0000313" key="4">
    <source>
        <dbReference type="EMBL" id="GGL06546.1"/>
    </source>
</evidence>
<evidence type="ECO:0000256" key="1">
    <source>
        <dbReference type="SAM" id="MobiDB-lite"/>
    </source>
</evidence>
<name>A0A8J3C2N5_9ACTN</name>
<evidence type="ECO:0000313" key="5">
    <source>
        <dbReference type="Proteomes" id="UP000656042"/>
    </source>
</evidence>
<dbReference type="GO" id="GO:0004622">
    <property type="term" value="F:phosphatidylcholine lysophospholipase activity"/>
    <property type="evidence" value="ECO:0007669"/>
    <property type="project" value="TreeGrafter"/>
</dbReference>
<feature type="signal peptide" evidence="2">
    <location>
        <begin position="1"/>
        <end position="24"/>
    </location>
</feature>
<dbReference type="Proteomes" id="UP000656042">
    <property type="component" value="Unassembled WGS sequence"/>
</dbReference>
<dbReference type="PANTHER" id="PTHR30383:SF5">
    <property type="entry name" value="SGNH HYDROLASE-TYPE ESTERASE DOMAIN-CONTAINING PROTEIN"/>
    <property type="match status" value="1"/>
</dbReference>
<reference evidence="4" key="1">
    <citation type="journal article" date="2014" name="Int. J. Syst. Evol. Microbiol.">
        <title>Complete genome sequence of Corynebacterium casei LMG S-19264T (=DSM 44701T), isolated from a smear-ripened cheese.</title>
        <authorList>
            <consortium name="US DOE Joint Genome Institute (JGI-PGF)"/>
            <person name="Walter F."/>
            <person name="Albersmeier A."/>
            <person name="Kalinowski J."/>
            <person name="Ruckert C."/>
        </authorList>
    </citation>
    <scope>NUCLEOTIDE SEQUENCE</scope>
    <source>
        <strain evidence="4">CGMCC 4.7299</strain>
    </source>
</reference>